<dbReference type="EMBL" id="LBWF01000001">
    <property type="protein sequence ID" value="KKR02679.1"/>
    <property type="molecule type" value="Genomic_DNA"/>
</dbReference>
<proteinExistence type="predicted"/>
<evidence type="ECO:0000313" key="1">
    <source>
        <dbReference type="EMBL" id="KKR02679.1"/>
    </source>
</evidence>
<gene>
    <name evidence="1" type="ORF">UT29_C0001G0159</name>
</gene>
<dbReference type="Proteomes" id="UP000034845">
    <property type="component" value="Unassembled WGS sequence"/>
</dbReference>
<name>A0A0G0MF64_YANXG</name>
<organism evidence="1 2">
    <name type="scientific">Yanofskybacteria sp. (strain GW2011_GWA1_39_13)</name>
    <dbReference type="NCBI Taxonomy" id="1619019"/>
    <lineage>
        <taxon>Bacteria</taxon>
        <taxon>Candidatus Yanofskyibacteriota</taxon>
    </lineage>
</organism>
<evidence type="ECO:0008006" key="3">
    <source>
        <dbReference type="Google" id="ProtNLM"/>
    </source>
</evidence>
<protein>
    <recommendedName>
        <fullName evidence="3">SbsA Ig-like domain-containing protein</fullName>
    </recommendedName>
</protein>
<accession>A0A0G0MF64</accession>
<evidence type="ECO:0000313" key="2">
    <source>
        <dbReference type="Proteomes" id="UP000034845"/>
    </source>
</evidence>
<sequence length="122" mass="13400">MSEAIVSGSPEIKISLSEPLKVNSEFYVSVNIGKLSGDLKDFSKPLNVWLASTQHFEIENGDRSKLIKTISADEIKTGLSKVTFLAKVVSAGDNNQPRVIAYFSYNHRPCGKVERTLTVIAD</sequence>
<comment type="caution">
    <text evidence="1">The sequence shown here is derived from an EMBL/GenBank/DDBJ whole genome shotgun (WGS) entry which is preliminary data.</text>
</comment>
<dbReference type="AlphaFoldDB" id="A0A0G0MF64"/>
<reference evidence="1 2" key="1">
    <citation type="journal article" date="2015" name="Nature">
        <title>rRNA introns, odd ribosomes, and small enigmatic genomes across a large radiation of phyla.</title>
        <authorList>
            <person name="Brown C.T."/>
            <person name="Hug L.A."/>
            <person name="Thomas B.C."/>
            <person name="Sharon I."/>
            <person name="Castelle C.J."/>
            <person name="Singh A."/>
            <person name="Wilkins M.J."/>
            <person name="Williams K.H."/>
            <person name="Banfield J.F."/>
        </authorList>
    </citation>
    <scope>NUCLEOTIDE SEQUENCE [LARGE SCALE GENOMIC DNA]</scope>
    <source>
        <strain evidence="2">GW2011_GWA1_39_13</strain>
    </source>
</reference>